<proteinExistence type="predicted"/>
<gene>
    <name evidence="1" type="ORF">KM842_05010</name>
</gene>
<organism evidence="1 2">
    <name type="scientific">Curtobacterium aetherium</name>
    <dbReference type="NCBI Taxonomy" id="2841594"/>
    <lineage>
        <taxon>Bacteria</taxon>
        <taxon>Bacillati</taxon>
        <taxon>Actinomycetota</taxon>
        <taxon>Actinomycetes</taxon>
        <taxon>Micrococcales</taxon>
        <taxon>Microbacteriaceae</taxon>
        <taxon>Curtobacterium</taxon>
    </lineage>
</organism>
<keyword evidence="2" id="KW-1185">Reference proteome</keyword>
<evidence type="ECO:0000313" key="1">
    <source>
        <dbReference type="EMBL" id="QWS34515.1"/>
    </source>
</evidence>
<name>A0ACD1E6J6_9MICO</name>
<evidence type="ECO:0000313" key="2">
    <source>
        <dbReference type="Proteomes" id="UP000681794"/>
    </source>
</evidence>
<dbReference type="EMBL" id="CP076544">
    <property type="protein sequence ID" value="QWS34515.1"/>
    <property type="molecule type" value="Genomic_DNA"/>
</dbReference>
<protein>
    <submittedName>
        <fullName evidence="1">TetR family transcriptional regulator C-terminal domain-containing protein</fullName>
    </submittedName>
</protein>
<sequence>MPRLIDHAERDAVIAAAAWRVLARDGLPAFSVRRIADEAGLATASLRRAFPTQAALRTYCLRLVGERVQARMDALAVASDPAADPRGFVLACLAELLPLDAERRSETEVWLALGSLATTDADVRAAYDDSSRTIATACRSLLGMLPGPGGGDPDALSAEAQRLHALLDGLALHLVHAPPSADTAWALDALDRVVPDGPRPDPGSAAG</sequence>
<reference evidence="1" key="1">
    <citation type="submission" date="2021-06" db="EMBL/GenBank/DDBJ databases">
        <authorList>
            <person name="Ellington A.J."/>
            <person name="Bryan N.C."/>
            <person name="Christner B.C."/>
            <person name="Reisch C.R."/>
        </authorList>
    </citation>
    <scope>NUCLEOTIDE SEQUENCE</scope>
    <source>
        <strain evidence="1">L6-1</strain>
    </source>
</reference>
<dbReference type="Proteomes" id="UP000681794">
    <property type="component" value="Chromosome"/>
</dbReference>
<accession>A0ACD1E6J6</accession>